<reference evidence="9 10" key="1">
    <citation type="submission" date="2020-09" db="EMBL/GenBank/DDBJ databases">
        <title>Investigation of environmental microbe.</title>
        <authorList>
            <person name="Ou Y."/>
            <person name="Kang Q."/>
        </authorList>
    </citation>
    <scope>NUCLEOTIDE SEQUENCE [LARGE SCALE GENOMIC DNA]</scope>
    <source>
        <strain evidence="9 10">KJZ-9</strain>
    </source>
</reference>
<dbReference type="UniPathway" id="UPA00193"/>
<sequence>MAPHTALSYELYPPRSVESRDSLLQTIDELSATSPDYVSVTYSGTAERKQQTLALLDYLVHETKLTPLAHLTCVGHSVGELEHAVRLIVGLGVRGLLALRGDIPAGVSPDALELPFARYLVELIRRVEREDFAHFAGGKLSIGVAAYPQKHPESVSLLQDIEILLAKQRAGADFAITQVYFDNARFQGLLDAAQTAGVNLPIIPGIMPVTSLRRLIRLCELAGLAIPLDLASALENADNKAERHKIGVEYALHQCKAALDSGASGLHFYTFNEHRAVLDVLEHLDIAPYTSRYFSPLKSSQPSHFSTSDAEYASVSASA</sequence>
<evidence type="ECO:0000313" key="10">
    <source>
        <dbReference type="Proteomes" id="UP000516421"/>
    </source>
</evidence>
<evidence type="ECO:0000256" key="4">
    <source>
        <dbReference type="ARBA" id="ARBA00022630"/>
    </source>
</evidence>
<dbReference type="EMBL" id="CP061538">
    <property type="protein sequence ID" value="QNV39953.1"/>
    <property type="molecule type" value="Genomic_DNA"/>
</dbReference>
<evidence type="ECO:0000313" key="9">
    <source>
        <dbReference type="EMBL" id="QNV39953.1"/>
    </source>
</evidence>
<dbReference type="InterPro" id="IPR003171">
    <property type="entry name" value="Mehydrof_redctse-like"/>
</dbReference>
<evidence type="ECO:0000256" key="8">
    <source>
        <dbReference type="RuleBase" id="RU003862"/>
    </source>
</evidence>
<accession>A0A7H2BJV7</accession>
<dbReference type="InterPro" id="IPR029041">
    <property type="entry name" value="FAD-linked_oxidoreductase-like"/>
</dbReference>
<dbReference type="PANTHER" id="PTHR45754">
    <property type="entry name" value="METHYLENETETRAHYDROFOLATE REDUCTASE"/>
    <property type="match status" value="1"/>
</dbReference>
<proteinExistence type="inferred from homology"/>
<dbReference type="Proteomes" id="UP000516421">
    <property type="component" value="Chromosome"/>
</dbReference>
<name>A0A7H2BJV7_9MICC</name>
<comment type="cofactor">
    <cofactor evidence="1 8">
        <name>FAD</name>
        <dbReference type="ChEBI" id="CHEBI:57692"/>
    </cofactor>
</comment>
<dbReference type="PANTHER" id="PTHR45754:SF3">
    <property type="entry name" value="METHYLENETETRAHYDROFOLATE REDUCTASE (NADPH)"/>
    <property type="match status" value="1"/>
</dbReference>
<dbReference type="Gene3D" id="3.20.20.220">
    <property type="match status" value="1"/>
</dbReference>
<protein>
    <recommendedName>
        <fullName evidence="8">Methylenetetrahydrofolate reductase</fullName>
    </recommendedName>
</protein>
<dbReference type="GO" id="GO:0005829">
    <property type="term" value="C:cytosol"/>
    <property type="evidence" value="ECO:0007669"/>
    <property type="project" value="TreeGrafter"/>
</dbReference>
<comment type="similarity">
    <text evidence="3 8">Belongs to the methylenetetrahydrofolate reductase family.</text>
</comment>
<organism evidence="9 10">
    <name type="scientific">Rothia amarae</name>
    <dbReference type="NCBI Taxonomy" id="169480"/>
    <lineage>
        <taxon>Bacteria</taxon>
        <taxon>Bacillati</taxon>
        <taxon>Actinomycetota</taxon>
        <taxon>Actinomycetes</taxon>
        <taxon>Micrococcales</taxon>
        <taxon>Micrococcaceae</taxon>
        <taxon>Rothia</taxon>
    </lineage>
</organism>
<dbReference type="GO" id="GO:0009086">
    <property type="term" value="P:methionine biosynthetic process"/>
    <property type="evidence" value="ECO:0007669"/>
    <property type="project" value="TreeGrafter"/>
</dbReference>
<keyword evidence="6 8" id="KW-0560">Oxidoreductase</keyword>
<dbReference type="GO" id="GO:0106312">
    <property type="term" value="F:methylenetetrahydrofolate reductase (NADH) activity"/>
    <property type="evidence" value="ECO:0007669"/>
    <property type="project" value="UniProtKB-EC"/>
</dbReference>
<dbReference type="KEGG" id="rama:IDM48_00370"/>
<evidence type="ECO:0000256" key="5">
    <source>
        <dbReference type="ARBA" id="ARBA00022827"/>
    </source>
</evidence>
<keyword evidence="10" id="KW-1185">Reference proteome</keyword>
<dbReference type="CDD" id="cd00537">
    <property type="entry name" value="MTHFR"/>
    <property type="match status" value="1"/>
</dbReference>
<comment type="catalytic activity">
    <reaction evidence="7">
        <text>(6S)-5-methyl-5,6,7,8-tetrahydrofolate + NAD(+) = (6R)-5,10-methylene-5,6,7,8-tetrahydrofolate + NADH + H(+)</text>
        <dbReference type="Rhea" id="RHEA:19821"/>
        <dbReference type="ChEBI" id="CHEBI:15378"/>
        <dbReference type="ChEBI" id="CHEBI:15636"/>
        <dbReference type="ChEBI" id="CHEBI:18608"/>
        <dbReference type="ChEBI" id="CHEBI:57540"/>
        <dbReference type="ChEBI" id="CHEBI:57945"/>
        <dbReference type="EC" id="1.5.1.54"/>
    </reaction>
    <physiologicalReaction direction="right-to-left" evidence="7">
        <dbReference type="Rhea" id="RHEA:19823"/>
    </physiologicalReaction>
</comment>
<keyword evidence="5 8" id="KW-0274">FAD</keyword>
<dbReference type="Pfam" id="PF02219">
    <property type="entry name" value="MTHFR"/>
    <property type="match status" value="1"/>
</dbReference>
<gene>
    <name evidence="9" type="ORF">IDM48_00370</name>
</gene>
<evidence type="ECO:0000256" key="1">
    <source>
        <dbReference type="ARBA" id="ARBA00001974"/>
    </source>
</evidence>
<evidence type="ECO:0000256" key="7">
    <source>
        <dbReference type="ARBA" id="ARBA00048628"/>
    </source>
</evidence>
<dbReference type="AlphaFoldDB" id="A0A7H2BJV7"/>
<dbReference type="SUPFAM" id="SSF51730">
    <property type="entry name" value="FAD-linked oxidoreductase"/>
    <property type="match status" value="1"/>
</dbReference>
<keyword evidence="4 8" id="KW-0285">Flavoprotein</keyword>
<dbReference type="GO" id="GO:0035999">
    <property type="term" value="P:tetrahydrofolate interconversion"/>
    <property type="evidence" value="ECO:0007669"/>
    <property type="project" value="UniProtKB-UniPathway"/>
</dbReference>
<comment type="pathway">
    <text evidence="2 8">One-carbon metabolism; tetrahydrofolate interconversion.</text>
</comment>
<dbReference type="GO" id="GO:0071949">
    <property type="term" value="F:FAD binding"/>
    <property type="evidence" value="ECO:0007669"/>
    <property type="project" value="TreeGrafter"/>
</dbReference>
<evidence type="ECO:0000256" key="6">
    <source>
        <dbReference type="ARBA" id="ARBA00023002"/>
    </source>
</evidence>
<dbReference type="RefSeq" id="WP_068169778.1">
    <property type="nucleotide sequence ID" value="NZ_CP061538.1"/>
</dbReference>
<evidence type="ECO:0000256" key="3">
    <source>
        <dbReference type="ARBA" id="ARBA00006743"/>
    </source>
</evidence>
<evidence type="ECO:0000256" key="2">
    <source>
        <dbReference type="ARBA" id="ARBA00004777"/>
    </source>
</evidence>